<dbReference type="InterPro" id="IPR032710">
    <property type="entry name" value="NTF2-like_dom_sf"/>
</dbReference>
<sequence length="141" mass="15417">MAANVVAPHAAHTEREYVHGSEDARTGTFTADNMPQGAARIVNAVRDLMRARYMQDFCEVMPILSRDVVWDVPPILTSRKGHMRVAAYLAKFTGSLDFEPALVNVKRLDGNRHLVVGMGWVGDSPLLGSCHTGEAASWPSV</sequence>
<evidence type="ECO:0008006" key="4">
    <source>
        <dbReference type="Google" id="ProtNLM"/>
    </source>
</evidence>
<dbReference type="OrthoDB" id="532557at2759"/>
<dbReference type="Proteomes" id="UP000054498">
    <property type="component" value="Unassembled WGS sequence"/>
</dbReference>
<name>A0A0D2LX37_9CHLO</name>
<reference evidence="2 3" key="1">
    <citation type="journal article" date="2013" name="BMC Genomics">
        <title>Reconstruction of the lipid metabolism for the microalga Monoraphidium neglectum from its genome sequence reveals characteristics suitable for biofuel production.</title>
        <authorList>
            <person name="Bogen C."/>
            <person name="Al-Dilaimi A."/>
            <person name="Albersmeier A."/>
            <person name="Wichmann J."/>
            <person name="Grundmann M."/>
            <person name="Rupp O."/>
            <person name="Lauersen K.J."/>
            <person name="Blifernez-Klassen O."/>
            <person name="Kalinowski J."/>
            <person name="Goesmann A."/>
            <person name="Mussgnug J.H."/>
            <person name="Kruse O."/>
        </authorList>
    </citation>
    <scope>NUCLEOTIDE SEQUENCE [LARGE SCALE GENOMIC DNA]</scope>
    <source>
        <strain evidence="2 3">SAG 48.87</strain>
    </source>
</reference>
<evidence type="ECO:0000313" key="3">
    <source>
        <dbReference type="Proteomes" id="UP000054498"/>
    </source>
</evidence>
<dbReference type="KEGG" id="mng:MNEG_11946"/>
<feature type="region of interest" description="Disordered" evidence="1">
    <location>
        <begin position="1"/>
        <end position="22"/>
    </location>
</feature>
<gene>
    <name evidence="2" type="ORF">MNEG_11946</name>
</gene>
<protein>
    <recommendedName>
        <fullName evidence="4">SnoaL-like domain-containing protein</fullName>
    </recommendedName>
</protein>
<dbReference type="SUPFAM" id="SSF54427">
    <property type="entry name" value="NTF2-like"/>
    <property type="match status" value="1"/>
</dbReference>
<dbReference type="AlphaFoldDB" id="A0A0D2LX37"/>
<dbReference type="GeneID" id="25729259"/>
<evidence type="ECO:0000313" key="2">
    <source>
        <dbReference type="EMBL" id="KIY96014.1"/>
    </source>
</evidence>
<organism evidence="2 3">
    <name type="scientific">Monoraphidium neglectum</name>
    <dbReference type="NCBI Taxonomy" id="145388"/>
    <lineage>
        <taxon>Eukaryota</taxon>
        <taxon>Viridiplantae</taxon>
        <taxon>Chlorophyta</taxon>
        <taxon>core chlorophytes</taxon>
        <taxon>Chlorophyceae</taxon>
        <taxon>CS clade</taxon>
        <taxon>Sphaeropleales</taxon>
        <taxon>Selenastraceae</taxon>
        <taxon>Monoraphidium</taxon>
    </lineage>
</organism>
<feature type="compositionally biased region" description="Basic and acidic residues" evidence="1">
    <location>
        <begin position="11"/>
        <end position="22"/>
    </location>
</feature>
<keyword evidence="3" id="KW-1185">Reference proteome</keyword>
<accession>A0A0D2LX37</accession>
<proteinExistence type="predicted"/>
<dbReference type="RefSeq" id="XP_013895034.1">
    <property type="nucleotide sequence ID" value="XM_014039580.1"/>
</dbReference>
<evidence type="ECO:0000256" key="1">
    <source>
        <dbReference type="SAM" id="MobiDB-lite"/>
    </source>
</evidence>
<dbReference type="EMBL" id="KK103201">
    <property type="protein sequence ID" value="KIY96014.1"/>
    <property type="molecule type" value="Genomic_DNA"/>
</dbReference>